<dbReference type="PANTHER" id="PTHR45913:SF22">
    <property type="entry name" value="SCAN BOX DOMAIN-CONTAINING PROTEIN"/>
    <property type="match status" value="1"/>
</dbReference>
<dbReference type="PANTHER" id="PTHR45913">
    <property type="entry name" value="EPM2A-INTERACTING PROTEIN 1"/>
    <property type="match status" value="1"/>
</dbReference>
<organism evidence="1 2">
    <name type="scientific">Sipha flava</name>
    <name type="common">yellow sugarcane aphid</name>
    <dbReference type="NCBI Taxonomy" id="143950"/>
    <lineage>
        <taxon>Eukaryota</taxon>
        <taxon>Metazoa</taxon>
        <taxon>Ecdysozoa</taxon>
        <taxon>Arthropoda</taxon>
        <taxon>Hexapoda</taxon>
        <taxon>Insecta</taxon>
        <taxon>Pterygota</taxon>
        <taxon>Neoptera</taxon>
        <taxon>Paraneoptera</taxon>
        <taxon>Hemiptera</taxon>
        <taxon>Sternorrhyncha</taxon>
        <taxon>Aphidomorpha</taxon>
        <taxon>Aphidoidea</taxon>
        <taxon>Aphididae</taxon>
        <taxon>Sipha</taxon>
    </lineage>
</organism>
<evidence type="ECO:0000313" key="1">
    <source>
        <dbReference type="Proteomes" id="UP000694846"/>
    </source>
</evidence>
<evidence type="ECO:0000313" key="2">
    <source>
        <dbReference type="RefSeq" id="XP_025411130.1"/>
    </source>
</evidence>
<proteinExistence type="predicted"/>
<dbReference type="InterPro" id="IPR012337">
    <property type="entry name" value="RNaseH-like_sf"/>
</dbReference>
<protein>
    <submittedName>
        <fullName evidence="2">Uncharacterized protein LOC112684046</fullName>
    </submittedName>
</protein>
<keyword evidence="1" id="KW-1185">Reference proteome</keyword>
<dbReference type="AlphaFoldDB" id="A0A8B8FLB1"/>
<dbReference type="RefSeq" id="XP_025411130.1">
    <property type="nucleotide sequence ID" value="XM_025555345.1"/>
</dbReference>
<gene>
    <name evidence="2" type="primary">LOC112684046</name>
</gene>
<dbReference type="SUPFAM" id="SSF53098">
    <property type="entry name" value="Ribonuclease H-like"/>
    <property type="match status" value="1"/>
</dbReference>
<accession>A0A8B8FLB1</accession>
<name>A0A8B8FLB1_9HEMI</name>
<dbReference type="OrthoDB" id="6587173at2759"/>
<dbReference type="GeneID" id="112684046"/>
<reference evidence="2" key="1">
    <citation type="submission" date="2025-08" db="UniProtKB">
        <authorList>
            <consortium name="RefSeq"/>
        </authorList>
    </citation>
    <scope>IDENTIFICATION</scope>
    <source>
        <tissue evidence="2">Whole body</tissue>
    </source>
</reference>
<dbReference type="Proteomes" id="UP000694846">
    <property type="component" value="Unplaced"/>
</dbReference>
<sequence length="172" mass="20142">MFYVDTLGSYKSSDYREDVWKEIANELKADASEKRTHVPSENKNDIDDKLINLITKDVDIDEQFLLSHLPALKQLITNEEIKFKFKNGYQEFWLQKPIMKLYPSLWSIVQRFLIAFPSSYLSERGFSAVATLLTKKRNRLLVTERGDLRLFLSKFEPPINKLVNAHQVHPSH</sequence>